<reference evidence="10 12" key="1">
    <citation type="submission" date="2016-08" db="EMBL/GenBank/DDBJ databases">
        <title>A novel genetic cassette of butanologenic Thermoanaerobacterium thermosaccharolyticum that directly convert cellulose to butanol.</title>
        <authorList>
            <person name="Li T."/>
            <person name="He J."/>
        </authorList>
    </citation>
    <scope>NUCLEOTIDE SEQUENCE [LARGE SCALE GENOMIC DNA]</scope>
    <source>
        <strain evidence="10 12">TG57</strain>
    </source>
</reference>
<keyword evidence="3" id="KW-0698">rRNA processing</keyword>
<evidence type="ECO:0000256" key="1">
    <source>
        <dbReference type="ARBA" id="ARBA00004496"/>
    </source>
</evidence>
<name>A0A231VE00_THETR</name>
<accession>A0A231VE00</accession>
<dbReference type="InterPro" id="IPR029063">
    <property type="entry name" value="SAM-dependent_MTases_sf"/>
</dbReference>
<dbReference type="CDD" id="cd11572">
    <property type="entry name" value="RlmI_M_like"/>
    <property type="match status" value="1"/>
</dbReference>
<evidence type="ECO:0000256" key="2">
    <source>
        <dbReference type="ARBA" id="ARBA00022490"/>
    </source>
</evidence>
<dbReference type="PANTHER" id="PTHR42873">
    <property type="entry name" value="RIBOSOMAL RNA LARGE SUBUNIT METHYLTRANSFERASE"/>
    <property type="match status" value="1"/>
</dbReference>
<dbReference type="CDD" id="cd21153">
    <property type="entry name" value="PUA_RlmI"/>
    <property type="match status" value="1"/>
</dbReference>
<dbReference type="InterPro" id="IPR041532">
    <property type="entry name" value="RlmI-like_PUA"/>
</dbReference>
<dbReference type="CDD" id="cd02440">
    <property type="entry name" value="AdoMet_MTases"/>
    <property type="match status" value="1"/>
</dbReference>
<dbReference type="EMBL" id="CP016893">
    <property type="protein sequence ID" value="AST58907.1"/>
    <property type="molecule type" value="Genomic_DNA"/>
</dbReference>
<organism evidence="11 13">
    <name type="scientific">Thermoanaerobacterium thermosaccharolyticum</name>
    <name type="common">Clostridium thermosaccharolyticum</name>
    <dbReference type="NCBI Taxonomy" id="1517"/>
    <lineage>
        <taxon>Bacteria</taxon>
        <taxon>Bacillati</taxon>
        <taxon>Bacillota</taxon>
        <taxon>Clostridia</taxon>
        <taxon>Thermoanaerobacterales</taxon>
        <taxon>Thermoanaerobacteraceae</taxon>
        <taxon>Thermoanaerobacterium</taxon>
    </lineage>
</organism>
<dbReference type="InterPro" id="IPR015947">
    <property type="entry name" value="PUA-like_sf"/>
</dbReference>
<dbReference type="Gene3D" id="3.30.750.80">
    <property type="entry name" value="RNA methyltransferase domain (HRMD) like"/>
    <property type="match status" value="1"/>
</dbReference>
<evidence type="ECO:0000313" key="13">
    <source>
        <dbReference type="Proteomes" id="UP000215301"/>
    </source>
</evidence>
<sequence length="391" mass="45175">MTDVILRNENLKRVLSGHPWIYKTEIDHIEGEYEPGGIVDVYDYKKNFIGRGYINLKSMISIRLLTYDRDELINEEFFKKRISKAWEYRKKIMKDLNSCRVIFGEADFLPALIVDKFGDYLVIQTLSLGMERYKNLIVDILVELLKPKGIYERNDVSVREIEGLPKTKGYLYGNFNTIQQFEENGVKFWVDLENGQKTGYFLDQKENRAAIKKYVKEAHVLDCFSHTGSFSVHALHYGAKSVETVDISQAALDIAKKNVELNGYLDRCHFTCDNAFDLLKKYDEGKKKFDVVILDPPAFTKSKETVKDAIRGYKEINLRAMKIINEGGFLITCSCSQHISPDAFLDIIKDAAYDTHKNIRLIEKRTQSKDHPILLASNETEYLKCVILQVF</sequence>
<evidence type="ECO:0000256" key="8">
    <source>
        <dbReference type="ARBA" id="ARBA00038091"/>
    </source>
</evidence>
<dbReference type="GO" id="GO:0006364">
    <property type="term" value="P:rRNA processing"/>
    <property type="evidence" value="ECO:0007669"/>
    <property type="project" value="UniProtKB-KW"/>
</dbReference>
<proteinExistence type="inferred from homology"/>
<dbReference type="GO" id="GO:0003723">
    <property type="term" value="F:RNA binding"/>
    <property type="evidence" value="ECO:0007669"/>
    <property type="project" value="UniProtKB-KW"/>
</dbReference>
<dbReference type="Pfam" id="PF17785">
    <property type="entry name" value="PUA_3"/>
    <property type="match status" value="1"/>
</dbReference>
<dbReference type="SMART" id="SM00359">
    <property type="entry name" value="PUA"/>
    <property type="match status" value="1"/>
</dbReference>
<dbReference type="InterPro" id="IPR036974">
    <property type="entry name" value="PUA_sf"/>
</dbReference>
<keyword evidence="2" id="KW-0963">Cytoplasm</keyword>
<reference evidence="11 13" key="2">
    <citation type="submission" date="2017-06" db="EMBL/GenBank/DDBJ databases">
        <title>Isolation and characterization of a thermophilic and butanogenic Thermoanaerobacterium thermosaccharolyticum M5 capable of efficient degradation of hemicellulose.</title>
        <authorList>
            <person name="Xin F."/>
            <person name="Jiang Y."/>
        </authorList>
    </citation>
    <scope>NUCLEOTIDE SEQUENCE [LARGE SCALE GENOMIC DNA]</scope>
    <source>
        <strain evidence="11 13">M5</strain>
    </source>
</reference>
<evidence type="ECO:0000256" key="5">
    <source>
        <dbReference type="ARBA" id="ARBA00022679"/>
    </source>
</evidence>
<dbReference type="Pfam" id="PF10672">
    <property type="entry name" value="Methyltrans_SAM"/>
    <property type="match status" value="1"/>
</dbReference>
<dbReference type="Gene3D" id="2.30.130.10">
    <property type="entry name" value="PUA domain"/>
    <property type="match status" value="1"/>
</dbReference>
<evidence type="ECO:0000256" key="7">
    <source>
        <dbReference type="ARBA" id="ARBA00022884"/>
    </source>
</evidence>
<comment type="similarity">
    <text evidence="8">Belongs to the methyltransferase superfamily. RlmI family.</text>
</comment>
<evidence type="ECO:0000259" key="9">
    <source>
        <dbReference type="SMART" id="SM00359"/>
    </source>
</evidence>
<protein>
    <submittedName>
        <fullName evidence="10">SAM-dependent methyltransferase</fullName>
    </submittedName>
    <submittedName>
        <fullName evidence="11">rRNA large subunit methyltransferase I</fullName>
    </submittedName>
</protein>
<dbReference type="InterPro" id="IPR002478">
    <property type="entry name" value="PUA"/>
</dbReference>
<evidence type="ECO:0000256" key="4">
    <source>
        <dbReference type="ARBA" id="ARBA00022603"/>
    </source>
</evidence>
<dbReference type="AlphaFoldDB" id="A0A231VE00"/>
<keyword evidence="4 11" id="KW-0489">Methyltransferase</keyword>
<keyword evidence="7" id="KW-0694">RNA-binding</keyword>
<keyword evidence="5 11" id="KW-0808">Transferase</keyword>
<dbReference type="Proteomes" id="UP000215301">
    <property type="component" value="Unassembled WGS sequence"/>
</dbReference>
<dbReference type="InterPro" id="IPR019614">
    <property type="entry name" value="SAM-dep_methyl-trfase"/>
</dbReference>
<dbReference type="GO" id="GO:0008168">
    <property type="term" value="F:methyltransferase activity"/>
    <property type="evidence" value="ECO:0007669"/>
    <property type="project" value="UniProtKB-KW"/>
</dbReference>
<feature type="domain" description="PUA" evidence="9">
    <location>
        <begin position="2"/>
        <end position="87"/>
    </location>
</feature>
<evidence type="ECO:0000313" key="11">
    <source>
        <dbReference type="EMBL" id="OXT06385.1"/>
    </source>
</evidence>
<dbReference type="Proteomes" id="UP000214975">
    <property type="component" value="Chromosome"/>
</dbReference>
<dbReference type="SUPFAM" id="SSF88697">
    <property type="entry name" value="PUA domain-like"/>
    <property type="match status" value="1"/>
</dbReference>
<evidence type="ECO:0000313" key="10">
    <source>
        <dbReference type="EMBL" id="AST58907.1"/>
    </source>
</evidence>
<dbReference type="GO" id="GO:0032259">
    <property type="term" value="P:methylation"/>
    <property type="evidence" value="ECO:0007669"/>
    <property type="project" value="UniProtKB-KW"/>
</dbReference>
<dbReference type="SUPFAM" id="SSF53335">
    <property type="entry name" value="S-adenosyl-L-methionine-dependent methyltransferases"/>
    <property type="match status" value="1"/>
</dbReference>
<dbReference type="RefSeq" id="WP_094046053.1">
    <property type="nucleotide sequence ID" value="NZ_CP016893.1"/>
</dbReference>
<comment type="subcellular location">
    <subcellularLocation>
        <location evidence="1">Cytoplasm</location>
    </subcellularLocation>
</comment>
<dbReference type="PANTHER" id="PTHR42873:SF1">
    <property type="entry name" value="S-ADENOSYLMETHIONINE-DEPENDENT METHYLTRANSFERASE DOMAIN-CONTAINING PROTEIN"/>
    <property type="match status" value="1"/>
</dbReference>
<dbReference type="GO" id="GO:0005737">
    <property type="term" value="C:cytoplasm"/>
    <property type="evidence" value="ECO:0007669"/>
    <property type="project" value="UniProtKB-SubCell"/>
</dbReference>
<dbReference type="PROSITE" id="PS50890">
    <property type="entry name" value="PUA"/>
    <property type="match status" value="1"/>
</dbReference>
<evidence type="ECO:0000256" key="6">
    <source>
        <dbReference type="ARBA" id="ARBA00022691"/>
    </source>
</evidence>
<dbReference type="Gene3D" id="3.40.50.150">
    <property type="entry name" value="Vaccinia Virus protein VP39"/>
    <property type="match status" value="1"/>
</dbReference>
<dbReference type="EMBL" id="NKHD01000030">
    <property type="protein sequence ID" value="OXT06385.1"/>
    <property type="molecule type" value="Genomic_DNA"/>
</dbReference>
<evidence type="ECO:0000256" key="3">
    <source>
        <dbReference type="ARBA" id="ARBA00022552"/>
    </source>
</evidence>
<keyword evidence="6" id="KW-0949">S-adenosyl-L-methionine</keyword>
<gene>
    <name evidence="11" type="ORF">CE561_10520</name>
    <name evidence="10" type="ORF">Thert_03139</name>
</gene>
<evidence type="ECO:0000313" key="12">
    <source>
        <dbReference type="Proteomes" id="UP000214975"/>
    </source>
</evidence>